<dbReference type="EC" id="2.3.2.23" evidence="1"/>
<dbReference type="EMBL" id="QTSX02000797">
    <property type="protein sequence ID" value="KAJ9084899.1"/>
    <property type="molecule type" value="Genomic_DNA"/>
</dbReference>
<proteinExistence type="predicted"/>
<reference evidence="1" key="1">
    <citation type="submission" date="2022-04" db="EMBL/GenBank/DDBJ databases">
        <title>Genome of the entomopathogenic fungus Entomophthora muscae.</title>
        <authorList>
            <person name="Elya C."/>
            <person name="Lovett B.R."/>
            <person name="Lee E."/>
            <person name="Macias A.M."/>
            <person name="Hajek A.E."/>
            <person name="De Bivort B.L."/>
            <person name="Kasson M.T."/>
            <person name="De Fine Licht H.H."/>
            <person name="Stajich J.E."/>
        </authorList>
    </citation>
    <scope>NUCLEOTIDE SEQUENCE</scope>
    <source>
        <strain evidence="1">Berkeley</strain>
    </source>
</reference>
<evidence type="ECO:0000313" key="2">
    <source>
        <dbReference type="Proteomes" id="UP001165960"/>
    </source>
</evidence>
<organism evidence="1 2">
    <name type="scientific">Entomophthora muscae</name>
    <dbReference type="NCBI Taxonomy" id="34485"/>
    <lineage>
        <taxon>Eukaryota</taxon>
        <taxon>Fungi</taxon>
        <taxon>Fungi incertae sedis</taxon>
        <taxon>Zoopagomycota</taxon>
        <taxon>Entomophthoromycotina</taxon>
        <taxon>Entomophthoromycetes</taxon>
        <taxon>Entomophthorales</taxon>
        <taxon>Entomophthoraceae</taxon>
        <taxon>Entomophthora</taxon>
    </lineage>
</organism>
<evidence type="ECO:0000313" key="1">
    <source>
        <dbReference type="EMBL" id="KAJ9084899.1"/>
    </source>
</evidence>
<keyword evidence="1" id="KW-0808">Transferase</keyword>
<gene>
    <name evidence="1" type="primary">UBC6_2</name>
    <name evidence="1" type="ORF">DSO57_1019403</name>
</gene>
<comment type="caution">
    <text evidence="1">The sequence shown here is derived from an EMBL/GenBank/DDBJ whole genome shotgun (WGS) entry which is preliminary data.</text>
</comment>
<protein>
    <submittedName>
        <fullName evidence="1">Ubiquitin-conjugating enzyme E2 6</fullName>
        <ecNumber evidence="1">2.3.2.23</ecNumber>
    </submittedName>
</protein>
<dbReference type="Proteomes" id="UP001165960">
    <property type="component" value="Unassembled WGS sequence"/>
</dbReference>
<accession>A0ACC2UDM0</accession>
<sequence>MSTTKPSIKRLTKEYKAIKANPPPFIVAKPLETDLLEWHYVLTGPPDTPYAGGQYHGRLIFPEDYPFKPPSIRMTTPSGRFKPDTRLCLSISDFHPDTWNPAWSVSTILNGLLSFMATDDHTSGSMVSTEEDRKAFAIKSFGFNYKNKKFREVFPELVLEYQEKLAAEALETQGRGDVTAKTESAELFQAEMFSLWPKLVLGLVIIGLVMAIIQVPMQATYNKKA</sequence>
<keyword evidence="2" id="KW-1185">Reference proteome</keyword>
<keyword evidence="1" id="KW-0012">Acyltransferase</keyword>
<name>A0ACC2UDM0_9FUNG</name>